<comment type="catalytic activity">
    <reaction evidence="1">
        <text>Catalyzes the rearrangement of -S-S- bonds in proteins.</text>
        <dbReference type="EC" id="5.3.4.1"/>
    </reaction>
</comment>
<dbReference type="PROSITE" id="PS00194">
    <property type="entry name" value="THIOREDOXIN_1"/>
    <property type="match status" value="1"/>
</dbReference>
<dbReference type="InterPro" id="IPR013766">
    <property type="entry name" value="Thioredoxin_domain"/>
</dbReference>
<keyword evidence="7" id="KW-0256">Endoplasmic reticulum</keyword>
<sequence length="456" mass="51125">MRAVILAAALGAVYASDVVQLTGDTFKDFITSEANALVEFYAPWCGHCQKLAPKYEEAATTLKDKVKLAQVNCDDHKSLCSEVGISGYPTLKVYAEYKGERSADGIVSYMTKVTRESPLKLTEETFDDFKKDDNAVVIGFFADSDEKAGKFKEIAEELKLKISFGLVEDQELTEKKEEKVGSVVVYTSFEPHRVVYSGDLEDKESLVKFIKESSTPLLEDVSPENYGENLMSGKPNGYIFVATEEQRQEMTKLFKDIAKKYRDDVILLFVDANQFGSFAEALGLPANQWPSLGFQNGADKTKFVYEGKLEKDSVEKFVKSIVDKTAAPFLKSAPIPTEEPKDKIKVIVNKNYNEIVRDESKNVFVKFYAPSDWEKLANEFSDPSKNVVIAKFDATENDLPLDAGFEISGYPTLKFFPAGSDKTPVDYSGERKLESFREFVNKLTNNTAKEEDHDEL</sequence>
<dbReference type="GO" id="GO:0034976">
    <property type="term" value="P:response to endoplasmic reticulum stress"/>
    <property type="evidence" value="ECO:0007669"/>
    <property type="project" value="TreeGrafter"/>
</dbReference>
<name>A0A075AXE6_ROZAC</name>
<dbReference type="CDD" id="cd02982">
    <property type="entry name" value="PDI_b'_family"/>
    <property type="match status" value="1"/>
</dbReference>
<dbReference type="EC" id="5.3.4.1" evidence="4"/>
<feature type="chain" id="PRO_5012904141" description="protein disulfide-isomerase" evidence="10">
    <location>
        <begin position="16"/>
        <end position="456"/>
    </location>
</feature>
<organism evidence="12 13">
    <name type="scientific">Rozella allomycis (strain CSF55)</name>
    <dbReference type="NCBI Taxonomy" id="988480"/>
    <lineage>
        <taxon>Eukaryota</taxon>
        <taxon>Fungi</taxon>
        <taxon>Fungi incertae sedis</taxon>
        <taxon>Cryptomycota</taxon>
        <taxon>Cryptomycota incertae sedis</taxon>
        <taxon>Rozella</taxon>
    </lineage>
</organism>
<dbReference type="NCBIfam" id="TIGR01130">
    <property type="entry name" value="ER_PDI_fam"/>
    <property type="match status" value="1"/>
</dbReference>
<keyword evidence="5 10" id="KW-0732">Signal</keyword>
<comment type="subcellular location">
    <subcellularLocation>
        <location evidence="2">Endoplasmic reticulum lumen</location>
    </subcellularLocation>
</comment>
<keyword evidence="8" id="KW-0413">Isomerase</keyword>
<evidence type="ECO:0000313" key="13">
    <source>
        <dbReference type="Proteomes" id="UP000030755"/>
    </source>
</evidence>
<feature type="domain" description="Thioredoxin" evidence="11">
    <location>
        <begin position="1"/>
        <end position="131"/>
    </location>
</feature>
<protein>
    <recommendedName>
        <fullName evidence="4">protein disulfide-isomerase</fullName>
        <ecNumber evidence="4">5.3.4.1</ecNumber>
    </recommendedName>
</protein>
<accession>A0A075AXE6</accession>
<evidence type="ECO:0000256" key="3">
    <source>
        <dbReference type="ARBA" id="ARBA00006347"/>
    </source>
</evidence>
<evidence type="ECO:0000256" key="7">
    <source>
        <dbReference type="ARBA" id="ARBA00022824"/>
    </source>
</evidence>
<keyword evidence="13" id="KW-1185">Reference proteome</keyword>
<dbReference type="Pfam" id="PF00085">
    <property type="entry name" value="Thioredoxin"/>
    <property type="match status" value="2"/>
</dbReference>
<dbReference type="EMBL" id="KE561071">
    <property type="protein sequence ID" value="EPZ33204.1"/>
    <property type="molecule type" value="Genomic_DNA"/>
</dbReference>
<evidence type="ECO:0000256" key="2">
    <source>
        <dbReference type="ARBA" id="ARBA00004319"/>
    </source>
</evidence>
<dbReference type="InterPro" id="IPR017937">
    <property type="entry name" value="Thioredoxin_CS"/>
</dbReference>
<dbReference type="GO" id="GO:0006457">
    <property type="term" value="P:protein folding"/>
    <property type="evidence" value="ECO:0007669"/>
    <property type="project" value="TreeGrafter"/>
</dbReference>
<dbReference type="CDD" id="cd02995">
    <property type="entry name" value="PDI_a_PDI_a'_C"/>
    <property type="match status" value="1"/>
</dbReference>
<dbReference type="PRINTS" id="PR00421">
    <property type="entry name" value="THIOREDOXIN"/>
</dbReference>
<dbReference type="InterPro" id="IPR036249">
    <property type="entry name" value="Thioredoxin-like_sf"/>
</dbReference>
<dbReference type="InterPro" id="IPR005792">
    <property type="entry name" value="Prot_disulphide_isomerase"/>
</dbReference>
<evidence type="ECO:0000259" key="11">
    <source>
        <dbReference type="PROSITE" id="PS51352"/>
    </source>
</evidence>
<dbReference type="HOGENOM" id="CLU_025879_5_0_1"/>
<feature type="signal peptide" evidence="10">
    <location>
        <begin position="1"/>
        <end position="15"/>
    </location>
</feature>
<dbReference type="AlphaFoldDB" id="A0A075AXE6"/>
<evidence type="ECO:0000256" key="1">
    <source>
        <dbReference type="ARBA" id="ARBA00001182"/>
    </source>
</evidence>
<dbReference type="CDD" id="cd02961">
    <property type="entry name" value="PDI_a_family"/>
    <property type="match status" value="1"/>
</dbReference>
<dbReference type="PROSITE" id="PS51352">
    <property type="entry name" value="THIOREDOXIN_2"/>
    <property type="match status" value="2"/>
</dbReference>
<evidence type="ECO:0000256" key="6">
    <source>
        <dbReference type="ARBA" id="ARBA00022737"/>
    </source>
</evidence>
<gene>
    <name evidence="12" type="ORF">O9G_001173</name>
</gene>
<evidence type="ECO:0000256" key="8">
    <source>
        <dbReference type="ARBA" id="ARBA00023235"/>
    </source>
</evidence>
<dbReference type="Proteomes" id="UP000030755">
    <property type="component" value="Unassembled WGS sequence"/>
</dbReference>
<dbReference type="Pfam" id="PF13848">
    <property type="entry name" value="Thioredoxin_6"/>
    <property type="match status" value="1"/>
</dbReference>
<dbReference type="SUPFAM" id="SSF52833">
    <property type="entry name" value="Thioredoxin-like"/>
    <property type="match status" value="4"/>
</dbReference>
<dbReference type="PANTHER" id="PTHR18929">
    <property type="entry name" value="PROTEIN DISULFIDE ISOMERASE"/>
    <property type="match status" value="1"/>
</dbReference>
<evidence type="ECO:0000256" key="10">
    <source>
        <dbReference type="SAM" id="SignalP"/>
    </source>
</evidence>
<evidence type="ECO:0000256" key="4">
    <source>
        <dbReference type="ARBA" id="ARBA00012723"/>
    </source>
</evidence>
<dbReference type="Gene3D" id="3.40.30.10">
    <property type="entry name" value="Glutaredoxin"/>
    <property type="match status" value="4"/>
</dbReference>
<comment type="similarity">
    <text evidence="3">Belongs to the protein disulfide isomerase family.</text>
</comment>
<proteinExistence type="inferred from homology"/>
<evidence type="ECO:0000256" key="5">
    <source>
        <dbReference type="ARBA" id="ARBA00022729"/>
    </source>
</evidence>
<dbReference type="STRING" id="988480.A0A075AXE6"/>
<evidence type="ECO:0000313" key="12">
    <source>
        <dbReference type="EMBL" id="EPZ33204.1"/>
    </source>
</evidence>
<evidence type="ECO:0000256" key="9">
    <source>
        <dbReference type="ARBA" id="ARBA00023284"/>
    </source>
</evidence>
<dbReference type="CDD" id="cd02981">
    <property type="entry name" value="PDI_b_family"/>
    <property type="match status" value="1"/>
</dbReference>
<dbReference type="OrthoDB" id="427280at2759"/>
<keyword evidence="9" id="KW-0676">Redox-active center</keyword>
<dbReference type="GO" id="GO:0003756">
    <property type="term" value="F:protein disulfide isomerase activity"/>
    <property type="evidence" value="ECO:0007669"/>
    <property type="project" value="UniProtKB-EC"/>
</dbReference>
<keyword evidence="6" id="KW-0677">Repeat</keyword>
<dbReference type="OMA" id="REDYVWS"/>
<feature type="domain" description="Thioredoxin" evidence="11">
    <location>
        <begin position="308"/>
        <end position="445"/>
    </location>
</feature>
<reference evidence="12 13" key="1">
    <citation type="journal article" date="2013" name="Curr. Biol.">
        <title>Shared signatures of parasitism and phylogenomics unite Cryptomycota and microsporidia.</title>
        <authorList>
            <person name="James T.Y."/>
            <person name="Pelin A."/>
            <person name="Bonen L."/>
            <person name="Ahrendt S."/>
            <person name="Sain D."/>
            <person name="Corradi N."/>
            <person name="Stajich J.E."/>
        </authorList>
    </citation>
    <scope>NUCLEOTIDE SEQUENCE [LARGE SCALE GENOMIC DNA]</scope>
    <source>
        <strain evidence="12 13">CSF55</strain>
    </source>
</reference>
<dbReference type="GO" id="GO:0005788">
    <property type="term" value="C:endoplasmic reticulum lumen"/>
    <property type="evidence" value="ECO:0007669"/>
    <property type="project" value="UniProtKB-SubCell"/>
</dbReference>
<dbReference type="PANTHER" id="PTHR18929:SF132">
    <property type="entry name" value="PROTEIN DISULFIDE-ISOMERASE A3"/>
    <property type="match status" value="1"/>
</dbReference>